<gene>
    <name evidence="1" type="ORF">UFOPK2214_00778</name>
</gene>
<reference evidence="1" key="1">
    <citation type="submission" date="2020-05" db="EMBL/GenBank/DDBJ databases">
        <authorList>
            <person name="Chiriac C."/>
            <person name="Salcher M."/>
            <person name="Ghai R."/>
            <person name="Kavagutti S V."/>
        </authorList>
    </citation>
    <scope>NUCLEOTIDE SEQUENCE</scope>
</reference>
<dbReference type="EMBL" id="CAEZWJ010000019">
    <property type="protein sequence ID" value="CAB4653801.1"/>
    <property type="molecule type" value="Genomic_DNA"/>
</dbReference>
<name>A0A6J6KW29_9ZZZZ</name>
<dbReference type="AlphaFoldDB" id="A0A6J6KW29"/>
<sequence>MKKPLVVTLAVSTLLLITGCSNSAIQSDWDQLSSSAQDEICYGVAEFGADTAAGLEYTLNSEYGKDDLADFLRGKC</sequence>
<evidence type="ECO:0000313" key="1">
    <source>
        <dbReference type="EMBL" id="CAB4653801.1"/>
    </source>
</evidence>
<accession>A0A6J6KW29</accession>
<organism evidence="1">
    <name type="scientific">freshwater metagenome</name>
    <dbReference type="NCBI Taxonomy" id="449393"/>
    <lineage>
        <taxon>unclassified sequences</taxon>
        <taxon>metagenomes</taxon>
        <taxon>ecological metagenomes</taxon>
    </lineage>
</organism>
<proteinExistence type="predicted"/>
<protein>
    <submittedName>
        <fullName evidence="1">Unannotated protein</fullName>
    </submittedName>
</protein>
<dbReference type="PROSITE" id="PS51257">
    <property type="entry name" value="PROKAR_LIPOPROTEIN"/>
    <property type="match status" value="1"/>
</dbReference>